<dbReference type="EMBL" id="LFQU01000025">
    <property type="protein sequence ID" value="KOO67806.1"/>
    <property type="molecule type" value="Genomic_DNA"/>
</dbReference>
<feature type="transmembrane region" description="Helical" evidence="1">
    <location>
        <begin position="246"/>
        <end position="268"/>
    </location>
</feature>
<protein>
    <submittedName>
        <fullName evidence="3">Acyltransferase</fullName>
    </submittedName>
</protein>
<feature type="transmembrane region" description="Helical" evidence="1">
    <location>
        <begin position="162"/>
        <end position="179"/>
    </location>
</feature>
<sequence>MKKELLSMAESKALRGIAILGIILHNYCHFLGFAVKENEYTFTASKPRQLLERMLTLDDNLFIHVMSFFGHYGVPVFLFISGFGLVYKYERSTPTRVRALPFIGFHYAKLLRLMFLGYIGFAVVSYLHPHGYHGYTVGRVIAQLLMYINLMPDPDHIIKPGPYWYFGLMLQLYIVYRLVLYRRSSAVTLALIVLCTAVQAFFPPSVDEGGEILNRIRYNFIGGMLPFGAGILYARHGRNLPLPINLTIVVVSAFIVFIGSFYFWSWLFVPLFIVTGAVATMKLIPDKALAPCVWFGAISSALFVMHPITREIIIKMSYRGYIYTGLITYIVASILLAWLFKLMFRYIPKPKLKI</sequence>
<reference evidence="3 4" key="1">
    <citation type="submission" date="2015-06" db="EMBL/GenBank/DDBJ databases">
        <title>Prevotella sp. 109, sp. nov., a novel member of the family Prevotellaceae isolated from human faeces.</title>
        <authorList>
            <person name="Shkoporov A.N."/>
            <person name="Chaplin A.V."/>
            <person name="Kafarskaia L.I."/>
            <person name="Efimov B.A."/>
        </authorList>
    </citation>
    <scope>NUCLEOTIDE SEQUENCE [LARGE SCALE GENOMIC DNA]</scope>
    <source>
        <strain evidence="3 4">109</strain>
    </source>
</reference>
<dbReference type="Pfam" id="PF01757">
    <property type="entry name" value="Acyl_transf_3"/>
    <property type="match status" value="1"/>
</dbReference>
<feature type="transmembrane region" description="Helical" evidence="1">
    <location>
        <begin position="110"/>
        <end position="128"/>
    </location>
</feature>
<comment type="caution">
    <text evidence="3">The sequence shown here is derived from an EMBL/GenBank/DDBJ whole genome shotgun (WGS) entry which is preliminary data.</text>
</comment>
<dbReference type="GO" id="GO:0016747">
    <property type="term" value="F:acyltransferase activity, transferring groups other than amino-acyl groups"/>
    <property type="evidence" value="ECO:0007669"/>
    <property type="project" value="InterPro"/>
</dbReference>
<dbReference type="AlphaFoldDB" id="A0A8E1UPZ6"/>
<organism evidence="3 4">
    <name type="scientific">Xylanibacter rarus</name>
    <dbReference type="NCBI Taxonomy" id="1676614"/>
    <lineage>
        <taxon>Bacteria</taxon>
        <taxon>Pseudomonadati</taxon>
        <taxon>Bacteroidota</taxon>
        <taxon>Bacteroidia</taxon>
        <taxon>Bacteroidales</taxon>
        <taxon>Prevotellaceae</taxon>
        <taxon>Xylanibacter</taxon>
    </lineage>
</organism>
<feature type="transmembrane region" description="Helical" evidence="1">
    <location>
        <begin position="186"/>
        <end position="204"/>
    </location>
</feature>
<accession>A0A8E1UPZ6</accession>
<gene>
    <name evidence="3" type="ORF">ACU52_11645</name>
</gene>
<feature type="transmembrane region" description="Helical" evidence="1">
    <location>
        <begin position="320"/>
        <end position="340"/>
    </location>
</feature>
<keyword evidence="3" id="KW-0808">Transferase</keyword>
<keyword evidence="1" id="KW-0812">Transmembrane</keyword>
<evidence type="ECO:0000259" key="2">
    <source>
        <dbReference type="Pfam" id="PF01757"/>
    </source>
</evidence>
<proteinExistence type="predicted"/>
<dbReference type="InterPro" id="IPR002656">
    <property type="entry name" value="Acyl_transf_3_dom"/>
</dbReference>
<name>A0A8E1UPZ6_9BACT</name>
<evidence type="ECO:0000256" key="1">
    <source>
        <dbReference type="SAM" id="Phobius"/>
    </source>
</evidence>
<feature type="transmembrane region" description="Helical" evidence="1">
    <location>
        <begin position="288"/>
        <end position="308"/>
    </location>
</feature>
<keyword evidence="3" id="KW-0012">Acyltransferase</keyword>
<evidence type="ECO:0000313" key="4">
    <source>
        <dbReference type="Proteomes" id="UP000036951"/>
    </source>
</evidence>
<keyword evidence="1" id="KW-0472">Membrane</keyword>
<feature type="transmembrane region" description="Helical" evidence="1">
    <location>
        <begin position="61"/>
        <end position="89"/>
    </location>
</feature>
<evidence type="ECO:0000313" key="3">
    <source>
        <dbReference type="EMBL" id="KOO67806.1"/>
    </source>
</evidence>
<dbReference type="OrthoDB" id="128906at2"/>
<dbReference type="Proteomes" id="UP000036951">
    <property type="component" value="Unassembled WGS sequence"/>
</dbReference>
<feature type="domain" description="Acyltransferase 3" evidence="2">
    <location>
        <begin position="13"/>
        <end position="340"/>
    </location>
</feature>
<feature type="transmembrane region" description="Helical" evidence="1">
    <location>
        <begin position="12"/>
        <end position="35"/>
    </location>
</feature>
<keyword evidence="1" id="KW-1133">Transmembrane helix</keyword>
<dbReference type="RefSeq" id="WP_053398898.1">
    <property type="nucleotide sequence ID" value="NZ_DAWBWQ010000148.1"/>
</dbReference>
<keyword evidence="4" id="KW-1185">Reference proteome</keyword>
<feature type="transmembrane region" description="Helical" evidence="1">
    <location>
        <begin position="216"/>
        <end position="234"/>
    </location>
</feature>